<dbReference type="OrthoDB" id="291007at2759"/>
<evidence type="ECO:0000259" key="16">
    <source>
        <dbReference type="PROSITE" id="PS01180"/>
    </source>
</evidence>
<evidence type="ECO:0000256" key="2">
    <source>
        <dbReference type="ARBA" id="ARBA00022525"/>
    </source>
</evidence>
<organism evidence="18 19">
    <name type="scientific">Haemonchus contortus</name>
    <name type="common">Barber pole worm</name>
    <dbReference type="NCBI Taxonomy" id="6289"/>
    <lineage>
        <taxon>Eukaryota</taxon>
        <taxon>Metazoa</taxon>
        <taxon>Ecdysozoa</taxon>
        <taxon>Nematoda</taxon>
        <taxon>Chromadorea</taxon>
        <taxon>Rhabditida</taxon>
        <taxon>Rhabditina</taxon>
        <taxon>Rhabditomorpha</taxon>
        <taxon>Strongyloidea</taxon>
        <taxon>Trichostrongylidae</taxon>
        <taxon>Haemonchus</taxon>
    </lineage>
</organism>
<dbReference type="SUPFAM" id="SSF55486">
    <property type="entry name" value="Metalloproteases ('zincins'), catalytic domain"/>
    <property type="match status" value="1"/>
</dbReference>
<keyword evidence="6" id="KW-0732">Signal</keyword>
<dbReference type="Pfam" id="PF01400">
    <property type="entry name" value="Astacin"/>
    <property type="match status" value="1"/>
</dbReference>
<evidence type="ECO:0000256" key="15">
    <source>
        <dbReference type="RuleBase" id="RU361183"/>
    </source>
</evidence>
<dbReference type="AlphaFoldDB" id="A0A7I4YGG2"/>
<protein>
    <recommendedName>
        <fullName evidence="12">Zinc metalloproteinase</fullName>
    </recommendedName>
</protein>
<reference evidence="19" key="1">
    <citation type="submission" date="2020-12" db="UniProtKB">
        <authorList>
            <consortium name="WormBaseParasite"/>
        </authorList>
    </citation>
    <scope>IDENTIFICATION</scope>
    <source>
        <strain evidence="19">MHco3</strain>
    </source>
</reference>
<evidence type="ECO:0000256" key="7">
    <source>
        <dbReference type="ARBA" id="ARBA00022801"/>
    </source>
</evidence>
<evidence type="ECO:0000256" key="3">
    <source>
        <dbReference type="ARBA" id="ARBA00022536"/>
    </source>
</evidence>
<feature type="active site" evidence="14">
    <location>
        <position position="171"/>
    </location>
</feature>
<dbReference type="InterPro" id="IPR024079">
    <property type="entry name" value="MetalloPept_cat_dom_sf"/>
</dbReference>
<evidence type="ECO:0000256" key="5">
    <source>
        <dbReference type="ARBA" id="ARBA00022723"/>
    </source>
</evidence>
<dbReference type="PRINTS" id="PR00480">
    <property type="entry name" value="ASTACIN"/>
</dbReference>
<feature type="binding site" evidence="14">
    <location>
        <position position="174"/>
    </location>
    <ligand>
        <name>Zn(2+)</name>
        <dbReference type="ChEBI" id="CHEBI:29105"/>
        <note>catalytic</note>
    </ligand>
</feature>
<evidence type="ECO:0000259" key="17">
    <source>
        <dbReference type="PROSITE" id="PS51864"/>
    </source>
</evidence>
<dbReference type="PROSITE" id="PS01186">
    <property type="entry name" value="EGF_2"/>
    <property type="match status" value="1"/>
</dbReference>
<feature type="domain" description="Peptidase M12A" evidence="17">
    <location>
        <begin position="78"/>
        <end position="274"/>
    </location>
</feature>
<evidence type="ECO:0000256" key="6">
    <source>
        <dbReference type="ARBA" id="ARBA00022729"/>
    </source>
</evidence>
<evidence type="ECO:0000313" key="18">
    <source>
        <dbReference type="Proteomes" id="UP000025227"/>
    </source>
</evidence>
<feature type="binding site" evidence="14">
    <location>
        <position position="170"/>
    </location>
    <ligand>
        <name>Zn(2+)</name>
        <dbReference type="ChEBI" id="CHEBI:29105"/>
        <note>catalytic</note>
    </ligand>
</feature>
<evidence type="ECO:0000256" key="14">
    <source>
        <dbReference type="PROSITE-ProRule" id="PRU01211"/>
    </source>
</evidence>
<evidence type="ECO:0000256" key="10">
    <source>
        <dbReference type="ARBA" id="ARBA00023157"/>
    </source>
</evidence>
<dbReference type="SUPFAM" id="SSF49854">
    <property type="entry name" value="Spermadhesin, CUB domain"/>
    <property type="match status" value="1"/>
</dbReference>
<evidence type="ECO:0000256" key="13">
    <source>
        <dbReference type="PROSITE-ProRule" id="PRU00059"/>
    </source>
</evidence>
<dbReference type="InterPro" id="IPR017050">
    <property type="entry name" value="Metallopeptidase_nem"/>
</dbReference>
<keyword evidence="11" id="KW-0325">Glycoprotein</keyword>
<name>A0A7I4YGG2_HAECO</name>
<feature type="domain" description="CUB" evidence="16">
    <location>
        <begin position="319"/>
        <end position="438"/>
    </location>
</feature>
<evidence type="ECO:0000256" key="8">
    <source>
        <dbReference type="ARBA" id="ARBA00022833"/>
    </source>
</evidence>
<dbReference type="PROSITE" id="PS00022">
    <property type="entry name" value="EGF_1"/>
    <property type="match status" value="1"/>
</dbReference>
<dbReference type="SMART" id="SM00235">
    <property type="entry name" value="ZnMc"/>
    <property type="match status" value="1"/>
</dbReference>
<comment type="subcellular location">
    <subcellularLocation>
        <location evidence="1 12">Secreted</location>
    </subcellularLocation>
</comment>
<evidence type="ECO:0000256" key="1">
    <source>
        <dbReference type="ARBA" id="ARBA00004613"/>
    </source>
</evidence>
<dbReference type="PIRSF" id="PIRSF036365">
    <property type="entry name" value="Astacin_nematoda"/>
    <property type="match status" value="1"/>
</dbReference>
<accession>A0A7I4YGG2</accession>
<dbReference type="InterPro" id="IPR001506">
    <property type="entry name" value="Peptidase_M12A"/>
</dbReference>
<evidence type="ECO:0000256" key="12">
    <source>
        <dbReference type="PIRNR" id="PIRNR036365"/>
    </source>
</evidence>
<keyword evidence="8 14" id="KW-0862">Zinc</keyword>
<proteinExistence type="predicted"/>
<dbReference type="PANTHER" id="PTHR10127:SF833">
    <property type="entry name" value="ZINC METALLOPROTEINASE NAS-32"/>
    <property type="match status" value="1"/>
</dbReference>
<dbReference type="GO" id="GO:0008270">
    <property type="term" value="F:zinc ion binding"/>
    <property type="evidence" value="ECO:0007669"/>
    <property type="project" value="UniProtKB-UniRule"/>
</dbReference>
<comment type="caution">
    <text evidence="13">Lacks conserved residue(s) required for the propagation of feature annotation.</text>
</comment>
<dbReference type="PANTHER" id="PTHR10127">
    <property type="entry name" value="DISCOIDIN, CUB, EGF, LAMININ , AND ZINC METALLOPROTEASE DOMAIN CONTAINING"/>
    <property type="match status" value="1"/>
</dbReference>
<feature type="binding site" evidence="14">
    <location>
        <position position="180"/>
    </location>
    <ligand>
        <name>Zn(2+)</name>
        <dbReference type="ChEBI" id="CHEBI:29105"/>
        <note>catalytic</note>
    </ligand>
</feature>
<dbReference type="WBParaSite" id="HCON_00090240-00001">
    <property type="protein sequence ID" value="HCON_00090240-00001"/>
    <property type="gene ID" value="HCON_00090240"/>
</dbReference>
<evidence type="ECO:0000256" key="11">
    <source>
        <dbReference type="ARBA" id="ARBA00023180"/>
    </source>
</evidence>
<dbReference type="InterPro" id="IPR000859">
    <property type="entry name" value="CUB_dom"/>
</dbReference>
<dbReference type="Gene3D" id="3.40.390.10">
    <property type="entry name" value="Collagenase (Catalytic Domain)"/>
    <property type="match status" value="1"/>
</dbReference>
<dbReference type="InterPro" id="IPR006026">
    <property type="entry name" value="Peptidase_Metallo"/>
</dbReference>
<evidence type="ECO:0000256" key="9">
    <source>
        <dbReference type="ARBA" id="ARBA00023049"/>
    </source>
</evidence>
<keyword evidence="7 14" id="KW-0378">Hydrolase</keyword>
<sequence length="516" mass="58794">MQLSPETKRSLEERIKRAPKNSRTRVNPKGDYIFEINEGNNLSKKFYQGDIALSVAQEEDILRDIEQQLGRASRSKRQAFGRRFHKKLWKNATVYYSFDKNISEELRSIFVKATELWANDSCLKFIEDPHAEDRIIVQNSDGCSSDLGRIRGAQKLSLGPGCESVAIAAHELGHVIGFHHTQSRYDRDKFITLDTDNIKRCMAKEYIRKTPDTNDNFNLTYDYGSIMHYPGINGAVNVSKPTMVPYDINYQATLGSPFVSFIDVSMLNELYGCKKLCDPPTESVTCENGGYPHPLNCQKCVCPRGYSGVRCTERPDNGCGSTVTASPEWKNLTDSIGDKDSFSTRVDFSTCNYWIESPNGTEIEIEILKVYNQYDTDGCPYAGVEIKTNKDQQLTGYRFCSPFAKGITLRSYTNRVPIFTYNRAHLTKVFLRYRFVDPSKPRPTYQTVKPFPTTTVSTTPTTTTTTSAIMDFRKSGRRCVDQPKCPIYVMNGLCTRDYFPERFRMEVCPKACHYCE</sequence>
<keyword evidence="2 12" id="KW-0964">Secreted</keyword>
<dbReference type="PROSITE" id="PS01180">
    <property type="entry name" value="CUB"/>
    <property type="match status" value="1"/>
</dbReference>
<dbReference type="GO" id="GO:0018996">
    <property type="term" value="P:molting cycle, collagen and cuticulin-based cuticle"/>
    <property type="evidence" value="ECO:0007669"/>
    <property type="project" value="InterPro"/>
</dbReference>
<dbReference type="GO" id="GO:0006508">
    <property type="term" value="P:proteolysis"/>
    <property type="evidence" value="ECO:0007669"/>
    <property type="project" value="UniProtKB-KW"/>
</dbReference>
<keyword evidence="5 14" id="KW-0479">Metal-binding</keyword>
<evidence type="ECO:0000313" key="19">
    <source>
        <dbReference type="WBParaSite" id="HCON_00090240-00001"/>
    </source>
</evidence>
<keyword evidence="18" id="KW-1185">Reference proteome</keyword>
<evidence type="ECO:0000256" key="4">
    <source>
        <dbReference type="ARBA" id="ARBA00022670"/>
    </source>
</evidence>
<dbReference type="Proteomes" id="UP000025227">
    <property type="component" value="Unplaced"/>
</dbReference>
<dbReference type="GO" id="GO:0004222">
    <property type="term" value="F:metalloendopeptidase activity"/>
    <property type="evidence" value="ECO:0007669"/>
    <property type="project" value="UniProtKB-UniRule"/>
</dbReference>
<keyword evidence="10" id="KW-1015">Disulfide bond</keyword>
<keyword evidence="4 14" id="KW-0645">Protease</keyword>
<keyword evidence="9 14" id="KW-0482">Metalloprotease</keyword>
<dbReference type="InterPro" id="IPR000742">
    <property type="entry name" value="EGF"/>
</dbReference>
<comment type="cofactor">
    <cofactor evidence="14 15">
        <name>Zn(2+)</name>
        <dbReference type="ChEBI" id="CHEBI:29105"/>
    </cofactor>
    <text evidence="14 15">Binds 1 zinc ion per subunit.</text>
</comment>
<dbReference type="InterPro" id="IPR034035">
    <property type="entry name" value="Astacin-like_dom"/>
</dbReference>
<dbReference type="PROSITE" id="PS51864">
    <property type="entry name" value="ASTACIN"/>
    <property type="match status" value="1"/>
</dbReference>
<keyword evidence="3" id="KW-0245">EGF-like domain</keyword>
<dbReference type="InterPro" id="IPR035914">
    <property type="entry name" value="Sperma_CUB_dom_sf"/>
</dbReference>
<dbReference type="GO" id="GO:0005576">
    <property type="term" value="C:extracellular region"/>
    <property type="evidence" value="ECO:0007669"/>
    <property type="project" value="UniProtKB-SubCell"/>
</dbReference>
<dbReference type="CDD" id="cd04280">
    <property type="entry name" value="ZnMc_astacin_like"/>
    <property type="match status" value="1"/>
</dbReference>